<evidence type="ECO:0000313" key="2">
    <source>
        <dbReference type="EMBL" id="BBX31961.1"/>
    </source>
</evidence>
<name>A0ABN5Y1B7_MYCME</name>
<accession>A0ABN5Y1B7</accession>
<evidence type="ECO:0008006" key="4">
    <source>
        <dbReference type="Google" id="ProtNLM"/>
    </source>
</evidence>
<sequence length="96" mass="9477">MGDHVANGLEVDAAGLRTAAANGEGTAAELATGTVEAGRGTTPSQAGVAAILAAAQSARTRQSGRISGQSDDLSVSATRYDTTDDDGRDAITTVSV</sequence>
<dbReference type="InterPro" id="IPR022536">
    <property type="entry name" value="EspC"/>
</dbReference>
<dbReference type="Pfam" id="PF10824">
    <property type="entry name" value="T7SS_ESX_EspC"/>
    <property type="match status" value="1"/>
</dbReference>
<dbReference type="Proteomes" id="UP000465622">
    <property type="component" value="Chromosome"/>
</dbReference>
<gene>
    <name evidence="2" type="ORF">MMAGJ_12430</name>
</gene>
<proteinExistence type="predicted"/>
<dbReference type="EMBL" id="AP022567">
    <property type="protein sequence ID" value="BBX31961.1"/>
    <property type="molecule type" value="Genomic_DNA"/>
</dbReference>
<feature type="region of interest" description="Disordered" evidence="1">
    <location>
        <begin position="59"/>
        <end position="96"/>
    </location>
</feature>
<evidence type="ECO:0000256" key="1">
    <source>
        <dbReference type="SAM" id="MobiDB-lite"/>
    </source>
</evidence>
<keyword evidence="3" id="KW-1185">Reference proteome</keyword>
<protein>
    <recommendedName>
        <fullName evidence="4">ESX-1 secretion-associated protein</fullName>
    </recommendedName>
</protein>
<feature type="compositionally biased region" description="Polar residues" evidence="1">
    <location>
        <begin position="59"/>
        <end position="76"/>
    </location>
</feature>
<evidence type="ECO:0000313" key="3">
    <source>
        <dbReference type="Proteomes" id="UP000465622"/>
    </source>
</evidence>
<reference evidence="2 3" key="1">
    <citation type="journal article" date="2019" name="Emerg. Microbes Infect.">
        <title>Comprehensive subspecies identification of 175 nontuberculous mycobacteria species based on 7547 genomic profiles.</title>
        <authorList>
            <person name="Matsumoto Y."/>
            <person name="Kinjo T."/>
            <person name="Motooka D."/>
            <person name="Nabeya D."/>
            <person name="Jung N."/>
            <person name="Uechi K."/>
            <person name="Horii T."/>
            <person name="Iida T."/>
            <person name="Fujita J."/>
            <person name="Nakamura S."/>
        </authorList>
    </citation>
    <scope>NUCLEOTIDE SEQUENCE [LARGE SCALE GENOMIC DNA]</scope>
    <source>
        <strain evidence="2 3">JCM 12375</strain>
    </source>
</reference>
<organism evidence="2 3">
    <name type="scientific">Mycolicibacterium mageritense</name>
    <name type="common">Mycobacterium mageritense</name>
    <dbReference type="NCBI Taxonomy" id="53462"/>
    <lineage>
        <taxon>Bacteria</taxon>
        <taxon>Bacillati</taxon>
        <taxon>Actinomycetota</taxon>
        <taxon>Actinomycetes</taxon>
        <taxon>Mycobacteriales</taxon>
        <taxon>Mycobacteriaceae</taxon>
        <taxon>Mycolicibacterium</taxon>
    </lineage>
</organism>